<dbReference type="PROSITE" id="PS50880">
    <property type="entry name" value="TOPRIM"/>
    <property type="match status" value="1"/>
</dbReference>
<evidence type="ECO:0000256" key="12">
    <source>
        <dbReference type="RuleBase" id="RU362094"/>
    </source>
</evidence>
<keyword evidence="7 12" id="KW-0067">ATP-binding</keyword>
<dbReference type="SMART" id="SM00434">
    <property type="entry name" value="TOP4c"/>
    <property type="match status" value="1"/>
</dbReference>
<feature type="active site" description="O-(5'-phospho-DNA)-tyrosine intermediate" evidence="11">
    <location>
        <position position="563"/>
    </location>
</feature>
<keyword evidence="18" id="KW-1185">Reference proteome</keyword>
<dbReference type="InterPro" id="IPR031660">
    <property type="entry name" value="TOPRIM_C"/>
</dbReference>
<gene>
    <name evidence="17" type="ORF">IMG5_163890</name>
</gene>
<evidence type="ECO:0000256" key="11">
    <source>
        <dbReference type="PROSITE-ProRule" id="PRU01384"/>
    </source>
</evidence>
<comment type="cofactor">
    <cofactor evidence="2">
        <name>Ca(2+)</name>
        <dbReference type="ChEBI" id="CHEBI:29108"/>
    </cofactor>
</comment>
<dbReference type="Gene3D" id="3.30.1360.40">
    <property type="match status" value="1"/>
</dbReference>
<dbReference type="GO" id="GO:0003677">
    <property type="term" value="F:DNA binding"/>
    <property type="evidence" value="ECO:0007669"/>
    <property type="project" value="UniProtKB-UniRule"/>
</dbReference>
<keyword evidence="9 11" id="KW-0238">DNA-binding</keyword>
<evidence type="ECO:0000256" key="3">
    <source>
        <dbReference type="ARBA" id="ARBA00001946"/>
    </source>
</evidence>
<dbReference type="InterPro" id="IPR013760">
    <property type="entry name" value="Topo_IIA-like_dom_sf"/>
</dbReference>
<dbReference type="PRINTS" id="PR01158">
    <property type="entry name" value="TOPISMRASEII"/>
</dbReference>
<dbReference type="Gene3D" id="3.30.1490.30">
    <property type="match status" value="1"/>
</dbReference>
<dbReference type="Pfam" id="PF01751">
    <property type="entry name" value="Toprim"/>
    <property type="match status" value="1"/>
</dbReference>
<dbReference type="GO" id="GO:0005634">
    <property type="term" value="C:nucleus"/>
    <property type="evidence" value="ECO:0007669"/>
    <property type="project" value="TreeGrafter"/>
</dbReference>
<sequence>MESLTEDTVCLLKKRVYDMSGIFNTNLKVFLNEQAIKIKSFSHYINMFLPEVDESLKIYDKEMKTDRWEILLTFSDGVFKQVSFVNAICTSRGGKHVDYIVDKIVERIQEQIQKKNKDLDIKPYQIKSHIFLFVNALIVNPTFDSQTKETLTTKASQFGSKPEISEKFIKAILKTGIVEQIVNQAKARENSKLQKTLKGGKKARITGIPKLDDANDAGTARSENCTLILTEGDSAKALAMAGIEVVGRDNFGVFPLRGKLLNVREAPKKQIMDNQEIQNLCKIMGLDPSKTNYENTKSLRYGSIMIMTDQDSDGSHIKGLLINFIHYFWPSLFRMNGFLKEFVTPIIKATKGNEIHSFFTIQDFKNFATQQGNRLKQYKVKYYKGLGTSTDKEAKEYFSNVYDHQIKFLYEDDEDFQRIELGFSRKKIQERKDWLAIYNPNLFVDYNIKQLRFKDFIDKELIHFSNSDNLRSIPSVVDGLKPGQRKILFACFKRNLKNEIKVAQLQGYVAEHSAYHHGEQSLAQTIINMAQNFVGANNISLLEPIGQFGTRNQGGKEHASSRYIFTNLSPITRLIFPEPDDHSLKYLEDDSQLVEPEWYIPIIPLCLVNGSEGIGTGWSTNIPNYNHREIVEQIRNRLDGKPFTQIHPWYKGFQGTIEISNKGGYITKGKWDIDEEEETIRITELPVGKWTKDYKNYLEELINPAKDQPDLEDIREYHTNNRVDFQVQCVKGKMQSWDIEKKFKLSNTFQITNMVLFDKEHKLKRYGGTEEILEYFYGIRLELYEKRKIYLLSKLQRDMDILTNKMRFINYVVNGELELRNVKRKILIQKMAQLKLLPMKKKMKKLIELMINQDEEDKDQFEDPNDYQANEYNYLLVMPIYSLTEEKVEQLKKQVYDKEQELILLQKKTSKIYGKKIQINLLKLLNKQKNQKKRQIRFQRSNIRWQKKVKKNQRRRQRSRQISGKKI</sequence>
<dbReference type="FunFam" id="3.90.199.10:FF:000002">
    <property type="entry name" value="DNA topoisomerase 2"/>
    <property type="match status" value="1"/>
</dbReference>
<accession>G0R0E4</accession>
<evidence type="ECO:0000256" key="1">
    <source>
        <dbReference type="ARBA" id="ARBA00000185"/>
    </source>
</evidence>
<dbReference type="RefSeq" id="XP_004030295.1">
    <property type="nucleotide sequence ID" value="XM_004030247.1"/>
</dbReference>
<dbReference type="FunFam" id="3.30.230.10:FF:000008">
    <property type="entry name" value="DNA topoisomerase 2"/>
    <property type="match status" value="1"/>
</dbReference>
<evidence type="ECO:0000259" key="15">
    <source>
        <dbReference type="PROSITE" id="PS50880"/>
    </source>
</evidence>
<feature type="domain" description="Topo IIA-type catalytic" evidence="16">
    <location>
        <begin position="473"/>
        <end position="922"/>
    </location>
</feature>
<dbReference type="GeneID" id="14905154"/>
<evidence type="ECO:0000256" key="2">
    <source>
        <dbReference type="ARBA" id="ARBA00001913"/>
    </source>
</evidence>
<dbReference type="InterPro" id="IPR002205">
    <property type="entry name" value="Topo_IIA_dom_A"/>
</dbReference>
<protein>
    <recommendedName>
        <fullName evidence="12">DNA topoisomerase 2</fullName>
        <ecNumber evidence="12">5.6.2.2</ecNumber>
    </recommendedName>
</protein>
<keyword evidence="6 12" id="KW-0547">Nucleotide-binding</keyword>
<comment type="function">
    <text evidence="12">Control of topological states of DNA by transient breakage and subsequent rejoining of DNA strands. Topoisomerase II makes double-strand breaks.</text>
</comment>
<dbReference type="Pfam" id="PF00521">
    <property type="entry name" value="DNA_topoisoIV"/>
    <property type="match status" value="1"/>
</dbReference>
<dbReference type="SMART" id="SM00433">
    <property type="entry name" value="TOP2c"/>
    <property type="match status" value="1"/>
</dbReference>
<evidence type="ECO:0000256" key="7">
    <source>
        <dbReference type="ARBA" id="ARBA00022840"/>
    </source>
</evidence>
<comment type="similarity">
    <text evidence="4 12">Belongs to the type II topoisomerase family.</text>
</comment>
<evidence type="ECO:0000256" key="10">
    <source>
        <dbReference type="ARBA" id="ARBA00023235"/>
    </source>
</evidence>
<dbReference type="InterPro" id="IPR013506">
    <property type="entry name" value="Topo_IIA_bsu_dom2"/>
</dbReference>
<name>G0R0E4_ICHMU</name>
<dbReference type="InParanoid" id="G0R0E4"/>
<evidence type="ECO:0000256" key="14">
    <source>
        <dbReference type="SAM" id="MobiDB-lite"/>
    </source>
</evidence>
<keyword evidence="10 11" id="KW-0413">Isomerase</keyword>
<dbReference type="CDD" id="cd03481">
    <property type="entry name" value="TopoIIA_Trans_ScTopoIIA"/>
    <property type="match status" value="1"/>
</dbReference>
<dbReference type="GO" id="GO:0046872">
    <property type="term" value="F:metal ion binding"/>
    <property type="evidence" value="ECO:0007669"/>
    <property type="project" value="UniProtKB-KW"/>
</dbReference>
<dbReference type="CDD" id="cd03365">
    <property type="entry name" value="TOPRIM_TopoIIA"/>
    <property type="match status" value="1"/>
</dbReference>
<dbReference type="PROSITE" id="PS00177">
    <property type="entry name" value="TOPOISOMERASE_II"/>
    <property type="match status" value="1"/>
</dbReference>
<dbReference type="InterPro" id="IPR018522">
    <property type="entry name" value="TopoIIA_CS"/>
</dbReference>
<evidence type="ECO:0000256" key="13">
    <source>
        <dbReference type="SAM" id="Coils"/>
    </source>
</evidence>
<evidence type="ECO:0000313" key="17">
    <source>
        <dbReference type="EMBL" id="EGR29059.1"/>
    </source>
</evidence>
<dbReference type="FunFam" id="3.40.50.670:FF:000001">
    <property type="entry name" value="DNA topoisomerase 2"/>
    <property type="match status" value="2"/>
</dbReference>
<evidence type="ECO:0000259" key="16">
    <source>
        <dbReference type="PROSITE" id="PS52040"/>
    </source>
</evidence>
<organism evidence="17 18">
    <name type="scientific">Ichthyophthirius multifiliis</name>
    <name type="common">White spot disease agent</name>
    <name type="synonym">Ich</name>
    <dbReference type="NCBI Taxonomy" id="5932"/>
    <lineage>
        <taxon>Eukaryota</taxon>
        <taxon>Sar</taxon>
        <taxon>Alveolata</taxon>
        <taxon>Ciliophora</taxon>
        <taxon>Intramacronucleata</taxon>
        <taxon>Oligohymenophorea</taxon>
        <taxon>Hymenostomatida</taxon>
        <taxon>Ophryoglenina</taxon>
        <taxon>Ichthyophthirius</taxon>
    </lineage>
</organism>
<dbReference type="InterPro" id="IPR013759">
    <property type="entry name" value="Topo_IIA_B_C"/>
</dbReference>
<dbReference type="Pfam" id="PF16898">
    <property type="entry name" value="TOPRIM_C"/>
    <property type="match status" value="1"/>
</dbReference>
<comment type="subunit">
    <text evidence="12">Homodimer.</text>
</comment>
<proteinExistence type="inferred from homology"/>
<dbReference type="Pfam" id="PF00204">
    <property type="entry name" value="DNA_gyraseB"/>
    <property type="match status" value="1"/>
</dbReference>
<evidence type="ECO:0000256" key="6">
    <source>
        <dbReference type="ARBA" id="ARBA00022741"/>
    </source>
</evidence>
<keyword evidence="8 11" id="KW-0799">Topoisomerase</keyword>
<dbReference type="InterPro" id="IPR001154">
    <property type="entry name" value="TopoII_euk"/>
</dbReference>
<dbReference type="OrthoDB" id="276498at2759"/>
<evidence type="ECO:0000256" key="9">
    <source>
        <dbReference type="ARBA" id="ARBA00023125"/>
    </source>
</evidence>
<dbReference type="InterPro" id="IPR013758">
    <property type="entry name" value="Topo_IIA_A/C_ab"/>
</dbReference>
<feature type="coiled-coil region" evidence="13">
    <location>
        <begin position="881"/>
        <end position="942"/>
    </location>
</feature>
<comment type="catalytic activity">
    <reaction evidence="1 11 12">
        <text>ATP-dependent breakage, passage and rejoining of double-stranded DNA.</text>
        <dbReference type="EC" id="5.6.2.2"/>
    </reaction>
</comment>
<dbReference type="GO" id="GO:0000819">
    <property type="term" value="P:sister chromatid segregation"/>
    <property type="evidence" value="ECO:0007669"/>
    <property type="project" value="TreeGrafter"/>
</dbReference>
<keyword evidence="13" id="KW-0175">Coiled coil</keyword>
<dbReference type="InterPro" id="IPR006171">
    <property type="entry name" value="TOPRIM_dom"/>
</dbReference>
<dbReference type="InterPro" id="IPR020568">
    <property type="entry name" value="Ribosomal_Su5_D2-typ_SF"/>
</dbReference>
<keyword evidence="5" id="KW-0479">Metal-binding</keyword>
<dbReference type="Gene3D" id="3.30.230.10">
    <property type="match status" value="1"/>
</dbReference>
<dbReference type="InterPro" id="IPR014721">
    <property type="entry name" value="Ribsml_uS5_D2-typ_fold_subgr"/>
</dbReference>
<evidence type="ECO:0000256" key="8">
    <source>
        <dbReference type="ARBA" id="ARBA00023029"/>
    </source>
</evidence>
<dbReference type="AlphaFoldDB" id="G0R0E4"/>
<dbReference type="GO" id="GO:0003918">
    <property type="term" value="F:DNA topoisomerase type II (double strand cut, ATP-hydrolyzing) activity"/>
    <property type="evidence" value="ECO:0007669"/>
    <property type="project" value="UniProtKB-UniRule"/>
</dbReference>
<reference evidence="17 18" key="1">
    <citation type="submission" date="2011-07" db="EMBL/GenBank/DDBJ databases">
        <authorList>
            <person name="Coyne R."/>
            <person name="Brami D."/>
            <person name="Johnson J."/>
            <person name="Hostetler J."/>
            <person name="Hannick L."/>
            <person name="Clark T."/>
            <person name="Cassidy-Hanley D."/>
            <person name="Inman J."/>
        </authorList>
    </citation>
    <scope>NUCLEOTIDE SEQUENCE [LARGE SCALE GENOMIC DNA]</scope>
    <source>
        <strain evidence="17 18">G5</strain>
    </source>
</reference>
<dbReference type="PROSITE" id="PS52040">
    <property type="entry name" value="TOPO_IIA"/>
    <property type="match status" value="1"/>
</dbReference>
<dbReference type="GO" id="GO:0000712">
    <property type="term" value="P:resolution of meiotic recombination intermediates"/>
    <property type="evidence" value="ECO:0007669"/>
    <property type="project" value="TreeGrafter"/>
</dbReference>
<dbReference type="PRINTS" id="PR00418">
    <property type="entry name" value="TPI2FAMILY"/>
</dbReference>
<dbReference type="GO" id="GO:0006265">
    <property type="term" value="P:DNA topological change"/>
    <property type="evidence" value="ECO:0007669"/>
    <property type="project" value="UniProtKB-UniRule"/>
</dbReference>
<dbReference type="Gene3D" id="1.10.268.10">
    <property type="entry name" value="Topoisomerase, domain 3"/>
    <property type="match status" value="1"/>
</dbReference>
<dbReference type="SUPFAM" id="SSF56719">
    <property type="entry name" value="Type II DNA topoisomerase"/>
    <property type="match status" value="1"/>
</dbReference>
<dbReference type="eggNOG" id="KOG0355">
    <property type="taxonomic scope" value="Eukaryota"/>
</dbReference>
<dbReference type="PANTHER" id="PTHR10169">
    <property type="entry name" value="DNA TOPOISOMERASE/GYRASE"/>
    <property type="match status" value="1"/>
</dbReference>
<dbReference type="InterPro" id="IPR034157">
    <property type="entry name" value="TOPRIM_TopoII"/>
</dbReference>
<dbReference type="Gene3D" id="3.40.50.670">
    <property type="match status" value="1"/>
</dbReference>
<evidence type="ECO:0000256" key="5">
    <source>
        <dbReference type="ARBA" id="ARBA00022723"/>
    </source>
</evidence>
<dbReference type="Gene3D" id="3.90.199.10">
    <property type="entry name" value="Topoisomerase II, domain 5"/>
    <property type="match status" value="1"/>
</dbReference>
<dbReference type="InterPro" id="IPR050634">
    <property type="entry name" value="DNA_Topoisomerase_II"/>
</dbReference>
<feature type="region of interest" description="Disordered" evidence="14">
    <location>
        <begin position="947"/>
        <end position="967"/>
    </location>
</feature>
<dbReference type="PANTHER" id="PTHR10169:SF38">
    <property type="entry name" value="DNA TOPOISOMERASE 2"/>
    <property type="match status" value="1"/>
</dbReference>
<dbReference type="EMBL" id="GL984189">
    <property type="protein sequence ID" value="EGR29059.1"/>
    <property type="molecule type" value="Genomic_DNA"/>
</dbReference>
<dbReference type="InterPro" id="IPR013757">
    <property type="entry name" value="Topo_IIA_A_a_sf"/>
</dbReference>
<dbReference type="EC" id="5.6.2.2" evidence="12"/>
<dbReference type="STRING" id="857967.G0R0E4"/>
<evidence type="ECO:0000256" key="4">
    <source>
        <dbReference type="ARBA" id="ARBA00011080"/>
    </source>
</evidence>
<dbReference type="OMA" id="NCYVVEM"/>
<dbReference type="Proteomes" id="UP000008983">
    <property type="component" value="Unassembled WGS sequence"/>
</dbReference>
<dbReference type="SUPFAM" id="SSF54211">
    <property type="entry name" value="Ribosomal protein S5 domain 2-like"/>
    <property type="match status" value="1"/>
</dbReference>
<dbReference type="GO" id="GO:0005524">
    <property type="term" value="F:ATP binding"/>
    <property type="evidence" value="ECO:0007669"/>
    <property type="project" value="UniProtKB-UniRule"/>
</dbReference>
<feature type="domain" description="Toprim" evidence="15">
    <location>
        <begin position="225"/>
        <end position="340"/>
    </location>
</feature>
<comment type="cofactor">
    <cofactor evidence="3">
        <name>Mg(2+)</name>
        <dbReference type="ChEBI" id="CHEBI:18420"/>
    </cofactor>
</comment>
<evidence type="ECO:0000313" key="18">
    <source>
        <dbReference type="Proteomes" id="UP000008983"/>
    </source>
</evidence>
<dbReference type="InterPro" id="IPR001241">
    <property type="entry name" value="Topo_IIA"/>
</dbReference>